<protein>
    <recommendedName>
        <fullName evidence="10">SOSEKI DIX-like domain-containing protein</fullName>
    </recommendedName>
</protein>
<name>A0ABD0UT68_DENTH</name>
<dbReference type="EMBL" id="JANQDX010000013">
    <property type="protein sequence ID" value="KAL0913581.1"/>
    <property type="molecule type" value="Genomic_DNA"/>
</dbReference>
<comment type="caution">
    <text evidence="11">The sequence shown here is derived from an EMBL/GenBank/DDBJ whole genome shotgun (WGS) entry which is preliminary data.</text>
</comment>
<dbReference type="InterPro" id="IPR021182">
    <property type="entry name" value="SOK_magnoliopsida"/>
</dbReference>
<dbReference type="InterPro" id="IPR010369">
    <property type="entry name" value="SOK"/>
</dbReference>
<dbReference type="PIRSF" id="PIRSF031043">
    <property type="entry name" value="UCP031043"/>
    <property type="match status" value="1"/>
</dbReference>
<evidence type="ECO:0000256" key="5">
    <source>
        <dbReference type="ARBA" id="ARBA00023136"/>
    </source>
</evidence>
<evidence type="ECO:0000259" key="10">
    <source>
        <dbReference type="Pfam" id="PF06136"/>
    </source>
</evidence>
<organism evidence="11 12">
    <name type="scientific">Dendrobium thyrsiflorum</name>
    <name type="common">Pinecone-like raceme dendrobium</name>
    <name type="synonym">Orchid</name>
    <dbReference type="NCBI Taxonomy" id="117978"/>
    <lineage>
        <taxon>Eukaryota</taxon>
        <taxon>Viridiplantae</taxon>
        <taxon>Streptophyta</taxon>
        <taxon>Embryophyta</taxon>
        <taxon>Tracheophyta</taxon>
        <taxon>Spermatophyta</taxon>
        <taxon>Magnoliopsida</taxon>
        <taxon>Liliopsida</taxon>
        <taxon>Asparagales</taxon>
        <taxon>Orchidaceae</taxon>
        <taxon>Epidendroideae</taxon>
        <taxon>Malaxideae</taxon>
        <taxon>Dendrobiinae</taxon>
        <taxon>Dendrobium</taxon>
    </lineage>
</organism>
<dbReference type="InterPro" id="IPR048351">
    <property type="entry name" value="SOK_DIX"/>
</dbReference>
<evidence type="ECO:0000256" key="3">
    <source>
        <dbReference type="ARBA" id="ARBA00022475"/>
    </source>
</evidence>
<keyword evidence="6" id="KW-0131">Cell cycle</keyword>
<evidence type="ECO:0000256" key="1">
    <source>
        <dbReference type="ARBA" id="ARBA00004413"/>
    </source>
</evidence>
<dbReference type="GO" id="GO:0051258">
    <property type="term" value="P:protein polymerization"/>
    <property type="evidence" value="ECO:0007669"/>
    <property type="project" value="UniProtKB-ARBA"/>
</dbReference>
<dbReference type="GO" id="GO:0051301">
    <property type="term" value="P:cell division"/>
    <property type="evidence" value="ECO:0007669"/>
    <property type="project" value="UniProtKB-KW"/>
</dbReference>
<evidence type="ECO:0000256" key="6">
    <source>
        <dbReference type="ARBA" id="ARBA00023306"/>
    </source>
</evidence>
<keyword evidence="4" id="KW-0132">Cell division</keyword>
<accession>A0ABD0UT68</accession>
<dbReference type="GO" id="GO:0051302">
    <property type="term" value="P:regulation of cell division"/>
    <property type="evidence" value="ECO:0007669"/>
    <property type="project" value="UniProtKB-ARBA"/>
</dbReference>
<evidence type="ECO:0000313" key="11">
    <source>
        <dbReference type="EMBL" id="KAL0913581.1"/>
    </source>
</evidence>
<comment type="subunit">
    <text evidence="8">Homodimer. Forms long polymer filaments with other SOKs proteins polymers (e.g. SOK1, SOK2, SOK3 and SOK4) crucial for polar localization and biological activity. Binds to ANGUSTIFOLIA (AN).</text>
</comment>
<dbReference type="PANTHER" id="PTHR31083">
    <property type="entry name" value="UPSTREAM OF FLC PROTEIN (DUF966)"/>
    <property type="match status" value="1"/>
</dbReference>
<dbReference type="PANTHER" id="PTHR31083:SF6">
    <property type="entry name" value="PROTEIN SOSEKI 3"/>
    <property type="match status" value="1"/>
</dbReference>
<dbReference type="Proteomes" id="UP001552299">
    <property type="component" value="Unassembled WGS sequence"/>
</dbReference>
<feature type="region of interest" description="Disordered" evidence="9">
    <location>
        <begin position="152"/>
        <end position="213"/>
    </location>
</feature>
<evidence type="ECO:0000256" key="9">
    <source>
        <dbReference type="SAM" id="MobiDB-lite"/>
    </source>
</evidence>
<evidence type="ECO:0000256" key="8">
    <source>
        <dbReference type="ARBA" id="ARBA00046534"/>
    </source>
</evidence>
<keyword evidence="2" id="KW-0217">Developmental protein</keyword>
<keyword evidence="12" id="KW-1185">Reference proteome</keyword>
<proteinExistence type="inferred from homology"/>
<dbReference type="GO" id="GO:2000067">
    <property type="term" value="P:regulation of root morphogenesis"/>
    <property type="evidence" value="ECO:0007669"/>
    <property type="project" value="UniProtKB-ARBA"/>
</dbReference>
<comment type="similarity">
    <text evidence="7">Belongs to the SOSEKI family.</text>
</comment>
<dbReference type="AlphaFoldDB" id="A0ABD0UT68"/>
<evidence type="ECO:0000256" key="7">
    <source>
        <dbReference type="ARBA" id="ARBA00024211"/>
    </source>
</evidence>
<sequence length="339" mass="37614">MEGRVRRNAAQVSPERCVVWTEPSGKHRMLRQQGMKVPVVYYLCKNSLLEHPHFIEVPFSSPEGLFLKDVINRLVVLRGNHMPAMYSWSCKRSYRNGFVWQDLSEDDLIIPAQGKDYILKGSLLLDQASADGPNKSNISLGVQKSTSLRQNDHSLYSRNEEASSSLSSVTSMRQMKPLTPTRLPSPHQQGDDKSLPSDQNSTPVIGSSSSGECMDLMPSGALDVSTMVDDGGGKKAFEPSTQTTFVLTDNELPDTNFNEIQLKDVQANDGMREETPEIPVSWNAGMGTLVSLIRAEVEKLDSFKVIDDKELQSNKKIKRTNALLQLISCGSILKKINIS</sequence>
<dbReference type="Pfam" id="PF06136">
    <property type="entry name" value="SOK"/>
    <property type="match status" value="1"/>
</dbReference>
<feature type="domain" description="SOSEKI DIX-like" evidence="10">
    <location>
        <begin position="37"/>
        <end position="124"/>
    </location>
</feature>
<comment type="subcellular location">
    <subcellularLocation>
        <location evidence="1">Cell membrane</location>
        <topology evidence="1">Peripheral membrane protein</topology>
        <orientation evidence="1">Cytoplasmic side</orientation>
    </subcellularLocation>
</comment>
<reference evidence="11 12" key="1">
    <citation type="journal article" date="2024" name="Plant Biotechnol. J.">
        <title>Dendrobium thyrsiflorum genome and its molecular insights into genes involved in important horticultural traits.</title>
        <authorList>
            <person name="Chen B."/>
            <person name="Wang J.Y."/>
            <person name="Zheng P.J."/>
            <person name="Li K.L."/>
            <person name="Liang Y.M."/>
            <person name="Chen X.F."/>
            <person name="Zhang C."/>
            <person name="Zhao X."/>
            <person name="He X."/>
            <person name="Zhang G.Q."/>
            <person name="Liu Z.J."/>
            <person name="Xu Q."/>
        </authorList>
    </citation>
    <scope>NUCLEOTIDE SEQUENCE [LARGE SCALE GENOMIC DNA]</scope>
    <source>
        <strain evidence="11">GZMU011</strain>
    </source>
</reference>
<evidence type="ECO:0000256" key="4">
    <source>
        <dbReference type="ARBA" id="ARBA00022618"/>
    </source>
</evidence>
<gene>
    <name evidence="11" type="ORF">M5K25_017052</name>
</gene>
<evidence type="ECO:0000256" key="2">
    <source>
        <dbReference type="ARBA" id="ARBA00022473"/>
    </source>
</evidence>
<evidence type="ECO:0000313" key="12">
    <source>
        <dbReference type="Proteomes" id="UP001552299"/>
    </source>
</evidence>
<feature type="compositionally biased region" description="Polar residues" evidence="9">
    <location>
        <begin position="196"/>
        <end position="211"/>
    </location>
</feature>
<keyword evidence="5" id="KW-0472">Membrane</keyword>
<dbReference type="GO" id="GO:0005886">
    <property type="term" value="C:plasma membrane"/>
    <property type="evidence" value="ECO:0007669"/>
    <property type="project" value="UniProtKB-SubCell"/>
</dbReference>
<dbReference type="GO" id="GO:0090708">
    <property type="term" value="P:specification of plant organ axis polarity"/>
    <property type="evidence" value="ECO:0007669"/>
    <property type="project" value="UniProtKB-ARBA"/>
</dbReference>
<keyword evidence="3" id="KW-1003">Cell membrane</keyword>